<keyword evidence="3" id="KW-1185">Reference proteome</keyword>
<reference evidence="3" key="1">
    <citation type="journal article" date="2019" name="Int. J. Syst. Evol. Microbiol.">
        <title>The Global Catalogue of Microorganisms (GCM) 10K type strain sequencing project: providing services to taxonomists for standard genome sequencing and annotation.</title>
        <authorList>
            <consortium name="The Broad Institute Genomics Platform"/>
            <consortium name="The Broad Institute Genome Sequencing Center for Infectious Disease"/>
            <person name="Wu L."/>
            <person name="Ma J."/>
        </authorList>
    </citation>
    <scope>NUCLEOTIDE SEQUENCE [LARGE SCALE GENOMIC DNA]</scope>
    <source>
        <strain evidence="3">CCUG 63369</strain>
    </source>
</reference>
<protein>
    <submittedName>
        <fullName evidence="2">Sensor histidine kinase</fullName>
    </submittedName>
</protein>
<proteinExistence type="predicted"/>
<evidence type="ECO:0000313" key="3">
    <source>
        <dbReference type="Proteomes" id="UP001596956"/>
    </source>
</evidence>
<gene>
    <name evidence="2" type="ORF">ACFQZU_24355</name>
</gene>
<name>A0ABW3BMY1_9ACTN</name>
<evidence type="ECO:0000256" key="1">
    <source>
        <dbReference type="SAM" id="MobiDB-lite"/>
    </source>
</evidence>
<keyword evidence="2" id="KW-0418">Kinase</keyword>
<dbReference type="EMBL" id="JBHTHR010001659">
    <property type="protein sequence ID" value="MFD0804430.1"/>
    <property type="molecule type" value="Genomic_DNA"/>
</dbReference>
<keyword evidence="2" id="KW-0808">Transferase</keyword>
<dbReference type="Proteomes" id="UP001596956">
    <property type="component" value="Unassembled WGS sequence"/>
</dbReference>
<evidence type="ECO:0000313" key="2">
    <source>
        <dbReference type="EMBL" id="MFD0804430.1"/>
    </source>
</evidence>
<sequence>TKESGAAARGVGLALTRLVCIRRGGGVEVAGSEFTAWLPFRDPPASGAADGDAGTAGGGGAAAADGEEETA</sequence>
<organism evidence="2 3">
    <name type="scientific">Streptomonospora algeriensis</name>
    <dbReference type="NCBI Taxonomy" id="995084"/>
    <lineage>
        <taxon>Bacteria</taxon>
        <taxon>Bacillati</taxon>
        <taxon>Actinomycetota</taxon>
        <taxon>Actinomycetes</taxon>
        <taxon>Streptosporangiales</taxon>
        <taxon>Nocardiopsidaceae</taxon>
        <taxon>Streptomonospora</taxon>
    </lineage>
</organism>
<feature type="region of interest" description="Disordered" evidence="1">
    <location>
        <begin position="42"/>
        <end position="71"/>
    </location>
</feature>
<comment type="caution">
    <text evidence="2">The sequence shown here is derived from an EMBL/GenBank/DDBJ whole genome shotgun (WGS) entry which is preliminary data.</text>
</comment>
<feature type="non-terminal residue" evidence="2">
    <location>
        <position position="1"/>
    </location>
</feature>
<accession>A0ABW3BMY1</accession>
<dbReference type="GO" id="GO:0016301">
    <property type="term" value="F:kinase activity"/>
    <property type="evidence" value="ECO:0007669"/>
    <property type="project" value="UniProtKB-KW"/>
</dbReference>